<dbReference type="InterPro" id="IPR025436">
    <property type="entry name" value="DUF4179"/>
</dbReference>
<keyword evidence="1" id="KW-0472">Membrane</keyword>
<evidence type="ECO:0000259" key="2">
    <source>
        <dbReference type="Pfam" id="PF13786"/>
    </source>
</evidence>
<dbReference type="Pfam" id="PF13786">
    <property type="entry name" value="DUF4179"/>
    <property type="match status" value="1"/>
</dbReference>
<sequence>MNKNDLVDCFKEITPSPTQKQKMLKIILDSRKGGTVPLKRTTKRLSLTAAVVAICILTTTTALAISLGWNEKLIEYLKPSEEQMETLSGAVNIPEATVTQNGVTITVKQTLADSFGVYVLYEMTVPEDIELNDDIQWKHGFLKVPKKTDEATVGGVYGADTLEQTGNKRTVLYHLQATAPLENGEIELNFGDLGYYKVTGDPKGPTPPDIEFVPLVEGEWDLKWEFSYVDTSKTVEANKPLSINGSEDTISKVVISPMSVCAFVKGDDILMSGVRPTVNFKDGSQIAYDVNSKNKSFGYYLIDEANLIYQNQLYYRFENIINVDDVESITVGDVTIPIE</sequence>
<accession>A0A4Y7R9K2</accession>
<proteinExistence type="predicted"/>
<keyword evidence="1" id="KW-1133">Transmembrane helix</keyword>
<comment type="caution">
    <text evidence="3">The sequence shown here is derived from an EMBL/GenBank/DDBJ whole genome shotgun (WGS) entry which is preliminary data.</text>
</comment>
<keyword evidence="1" id="KW-0812">Transmembrane</keyword>
<dbReference type="AlphaFoldDB" id="A0A4Y7R9K2"/>
<protein>
    <recommendedName>
        <fullName evidence="2">DUF4179 domain-containing protein</fullName>
    </recommendedName>
</protein>
<dbReference type="RefSeq" id="WP_190240530.1">
    <property type="nucleotide sequence ID" value="NZ_QFGA01000002.1"/>
</dbReference>
<dbReference type="Proteomes" id="UP000298324">
    <property type="component" value="Unassembled WGS sequence"/>
</dbReference>
<feature type="transmembrane region" description="Helical" evidence="1">
    <location>
        <begin position="47"/>
        <end position="69"/>
    </location>
</feature>
<organism evidence="3 4">
    <name type="scientific">Pelotomaculum schinkii</name>
    <dbReference type="NCBI Taxonomy" id="78350"/>
    <lineage>
        <taxon>Bacteria</taxon>
        <taxon>Bacillati</taxon>
        <taxon>Bacillota</taxon>
        <taxon>Clostridia</taxon>
        <taxon>Eubacteriales</taxon>
        <taxon>Desulfotomaculaceae</taxon>
        <taxon>Pelotomaculum</taxon>
    </lineage>
</organism>
<dbReference type="Gene3D" id="2.60.40.1630">
    <property type="entry name" value="bacillus anthracis domain"/>
    <property type="match status" value="1"/>
</dbReference>
<name>A0A4Y7R9K2_9FIRM</name>
<gene>
    <name evidence="3" type="ORF">Psch_02528</name>
</gene>
<reference evidence="3 4" key="1">
    <citation type="journal article" date="2018" name="Environ. Microbiol.">
        <title>Novel energy conservation strategies and behaviour of Pelotomaculum schinkii driving syntrophic propionate catabolism.</title>
        <authorList>
            <person name="Hidalgo-Ahumada C.A.P."/>
            <person name="Nobu M.K."/>
            <person name="Narihiro T."/>
            <person name="Tamaki H."/>
            <person name="Liu W.T."/>
            <person name="Kamagata Y."/>
            <person name="Stams A.J.M."/>
            <person name="Imachi H."/>
            <person name="Sousa D.Z."/>
        </authorList>
    </citation>
    <scope>NUCLEOTIDE SEQUENCE [LARGE SCALE GENOMIC DNA]</scope>
    <source>
        <strain evidence="3 4">HH</strain>
    </source>
</reference>
<feature type="domain" description="DUF4179" evidence="2">
    <location>
        <begin position="41"/>
        <end position="123"/>
    </location>
</feature>
<keyword evidence="4" id="KW-1185">Reference proteome</keyword>
<evidence type="ECO:0000313" key="3">
    <source>
        <dbReference type="EMBL" id="TEB05487.1"/>
    </source>
</evidence>
<evidence type="ECO:0000313" key="4">
    <source>
        <dbReference type="Proteomes" id="UP000298324"/>
    </source>
</evidence>
<evidence type="ECO:0000256" key="1">
    <source>
        <dbReference type="SAM" id="Phobius"/>
    </source>
</evidence>
<dbReference type="EMBL" id="QFGA01000002">
    <property type="protein sequence ID" value="TEB05487.1"/>
    <property type="molecule type" value="Genomic_DNA"/>
</dbReference>